<dbReference type="AlphaFoldDB" id="A0A8H8A0A3"/>
<dbReference type="InterPro" id="IPR036322">
    <property type="entry name" value="WD40_repeat_dom_sf"/>
</dbReference>
<dbReference type="PANTHER" id="PTHR14773:SF0">
    <property type="entry name" value="WD REPEAT-CONTAINING PROTEIN 76"/>
    <property type="match status" value="1"/>
</dbReference>
<dbReference type="GO" id="GO:0003677">
    <property type="term" value="F:DNA binding"/>
    <property type="evidence" value="ECO:0007669"/>
    <property type="project" value="UniProtKB-UniRule"/>
</dbReference>
<comment type="caution">
    <text evidence="10">The sequence shown here is derived from an EMBL/GenBank/DDBJ whole genome shotgun (WGS) entry which is preliminary data.</text>
</comment>
<evidence type="ECO:0000313" key="11">
    <source>
        <dbReference type="Proteomes" id="UP000673691"/>
    </source>
</evidence>
<dbReference type="SUPFAM" id="SSF50978">
    <property type="entry name" value="WD40 repeat-like"/>
    <property type="match status" value="1"/>
</dbReference>
<dbReference type="PROSITE" id="PS50082">
    <property type="entry name" value="WD_REPEATS_2"/>
    <property type="match status" value="1"/>
</dbReference>
<keyword evidence="5 8" id="KW-0227">DNA damage</keyword>
<dbReference type="OrthoDB" id="9890280at2759"/>
<keyword evidence="4" id="KW-0677">Repeat</keyword>
<proteinExistence type="inferred from homology"/>
<dbReference type="Pfam" id="PF00400">
    <property type="entry name" value="WD40"/>
    <property type="match status" value="3"/>
</dbReference>
<evidence type="ECO:0000256" key="4">
    <source>
        <dbReference type="ARBA" id="ARBA00022737"/>
    </source>
</evidence>
<evidence type="ECO:0000256" key="6">
    <source>
        <dbReference type="ARBA" id="ARBA00023125"/>
    </source>
</evidence>
<comment type="function">
    <text evidence="8">DNA-binding protein that binds to both single- and double-stranded DNA. Binds preferentially to UV-damaged DNA. May be involved in DNA-metabolic processes.</text>
</comment>
<accession>A0A8H8A0A3</accession>
<dbReference type="GO" id="GO:2000001">
    <property type="term" value="P:regulation of DNA damage checkpoint"/>
    <property type="evidence" value="ECO:0007669"/>
    <property type="project" value="TreeGrafter"/>
</dbReference>
<name>A0A8H8A0A3_9FUNG</name>
<comment type="similarity">
    <text evidence="1 8">Belongs to the WD repeat DDB2/WDR76 family.</text>
</comment>
<dbReference type="GO" id="GO:0005634">
    <property type="term" value="C:nucleus"/>
    <property type="evidence" value="ECO:0007669"/>
    <property type="project" value="TreeGrafter"/>
</dbReference>
<keyword evidence="11" id="KW-1185">Reference proteome</keyword>
<evidence type="ECO:0000313" key="10">
    <source>
        <dbReference type="EMBL" id="KAG5462778.1"/>
    </source>
</evidence>
<dbReference type="SMART" id="SM00320">
    <property type="entry name" value="WD40"/>
    <property type="match status" value="3"/>
</dbReference>
<gene>
    <name evidence="10" type="ORF">BJ554DRAFT_3589</name>
</gene>
<dbReference type="Gene3D" id="2.130.10.10">
    <property type="entry name" value="YVTN repeat-like/Quinoprotein amine dehydrogenase"/>
    <property type="match status" value="1"/>
</dbReference>
<feature type="region of interest" description="Disordered" evidence="9">
    <location>
        <begin position="1"/>
        <end position="77"/>
    </location>
</feature>
<dbReference type="InterPro" id="IPR050853">
    <property type="entry name" value="WD_repeat_DNA-damage-binding"/>
</dbReference>
<evidence type="ECO:0000256" key="7">
    <source>
        <dbReference type="PROSITE-ProRule" id="PRU00221"/>
    </source>
</evidence>
<dbReference type="PROSITE" id="PS50294">
    <property type="entry name" value="WD_REPEATS_REGION"/>
    <property type="match status" value="1"/>
</dbReference>
<evidence type="ECO:0000256" key="5">
    <source>
        <dbReference type="ARBA" id="ARBA00022763"/>
    </source>
</evidence>
<evidence type="ECO:0000256" key="3">
    <source>
        <dbReference type="ARBA" id="ARBA00022574"/>
    </source>
</evidence>
<evidence type="ECO:0000256" key="1">
    <source>
        <dbReference type="ARBA" id="ARBA00005434"/>
    </source>
</evidence>
<evidence type="ECO:0000256" key="2">
    <source>
        <dbReference type="ARBA" id="ARBA00021132"/>
    </source>
</evidence>
<dbReference type="InterPro" id="IPR001680">
    <property type="entry name" value="WD40_rpt"/>
</dbReference>
<keyword evidence="3 7" id="KW-0853">WD repeat</keyword>
<dbReference type="PROSITE" id="PS00678">
    <property type="entry name" value="WD_REPEATS_1"/>
    <property type="match status" value="1"/>
</dbReference>
<protein>
    <recommendedName>
        <fullName evidence="2 8">DNA damage-binding protein CMR1</fullName>
    </recommendedName>
</protein>
<dbReference type="InterPro" id="IPR019775">
    <property type="entry name" value="WD40_repeat_CS"/>
</dbReference>
<evidence type="ECO:0000256" key="8">
    <source>
        <dbReference type="RuleBase" id="RU365004"/>
    </source>
</evidence>
<dbReference type="EMBL" id="JAEFCI010001626">
    <property type="protein sequence ID" value="KAG5462778.1"/>
    <property type="molecule type" value="Genomic_DNA"/>
</dbReference>
<feature type="compositionally biased region" description="Basic and acidic residues" evidence="9">
    <location>
        <begin position="46"/>
        <end position="57"/>
    </location>
</feature>
<dbReference type="GO" id="GO:0006974">
    <property type="term" value="P:DNA damage response"/>
    <property type="evidence" value="ECO:0007669"/>
    <property type="project" value="UniProtKB-KW"/>
</dbReference>
<evidence type="ECO:0000256" key="9">
    <source>
        <dbReference type="SAM" id="MobiDB-lite"/>
    </source>
</evidence>
<dbReference type="Proteomes" id="UP000673691">
    <property type="component" value="Unassembled WGS sequence"/>
</dbReference>
<feature type="region of interest" description="Disordered" evidence="9">
    <location>
        <begin position="105"/>
        <end position="128"/>
    </location>
</feature>
<sequence length="407" mass="44785">MPCLQDSTLAPALSGFATPETRPRKLKKNPEVDNLPRRSSLRLRGIKVDSDCHEQDRQTMLTVEGGKQGKPPRKGGDFSLADMLGDDGIGEDGCGDLAGALRLASSLPSPSRRREKKEGDEDTTEHEMLDTTLCGRLAKLSLRHAPVKVTPQRIYTQAFHSSPEQRLLAAGDKAGYLGFLKLGCEGADPQVWAIKPHTQTISRVLFSPADAGVLFTSSYDGSVRQLDLVTSKSTEAFTFVEHAGLRLTADFDDEDDCLITCVDVPRDSPNTLWFSDTSGRVGRRDMRARAGGTSMFRLSEKKVGCVSVTNDGRHVLTSSLDKMMRIWDVRCLSSVRTDDGKEETSGIQGATWEWKHDLSVTAAYWSPSNNRVVSTSYDDKLRVFEDPRGKAELGKPICIPHDNQTGR</sequence>
<dbReference type="PANTHER" id="PTHR14773">
    <property type="entry name" value="WD REPEAT-CONTAINING PROTEIN 76"/>
    <property type="match status" value="1"/>
</dbReference>
<organism evidence="10 11">
    <name type="scientific">Olpidium bornovanus</name>
    <dbReference type="NCBI Taxonomy" id="278681"/>
    <lineage>
        <taxon>Eukaryota</taxon>
        <taxon>Fungi</taxon>
        <taxon>Fungi incertae sedis</taxon>
        <taxon>Olpidiomycota</taxon>
        <taxon>Olpidiomycotina</taxon>
        <taxon>Olpidiomycetes</taxon>
        <taxon>Olpidiales</taxon>
        <taxon>Olpidiaceae</taxon>
        <taxon>Olpidium</taxon>
    </lineage>
</organism>
<dbReference type="InterPro" id="IPR015943">
    <property type="entry name" value="WD40/YVTN_repeat-like_dom_sf"/>
</dbReference>
<reference evidence="10 11" key="1">
    <citation type="journal article" name="Sci. Rep.">
        <title>Genome-scale phylogenetic analyses confirm Olpidium as the closest living zoosporic fungus to the non-flagellated, terrestrial fungi.</title>
        <authorList>
            <person name="Chang Y."/>
            <person name="Rochon D."/>
            <person name="Sekimoto S."/>
            <person name="Wang Y."/>
            <person name="Chovatia M."/>
            <person name="Sandor L."/>
            <person name="Salamov A."/>
            <person name="Grigoriev I.V."/>
            <person name="Stajich J.E."/>
            <person name="Spatafora J.W."/>
        </authorList>
    </citation>
    <scope>NUCLEOTIDE SEQUENCE [LARGE SCALE GENOMIC DNA]</scope>
    <source>
        <strain evidence="10">S191</strain>
    </source>
</reference>
<keyword evidence="6 8" id="KW-0238">DNA-binding</keyword>
<feature type="repeat" description="WD" evidence="7">
    <location>
        <begin position="296"/>
        <end position="337"/>
    </location>
</feature>